<dbReference type="OMA" id="YSEEPDM"/>
<evidence type="ECO:0000256" key="7">
    <source>
        <dbReference type="PIRSR" id="PIRSR601273-2"/>
    </source>
</evidence>
<dbReference type="InterPro" id="IPR036329">
    <property type="entry name" value="Aro-AA_hydroxylase_C_sf"/>
</dbReference>
<dbReference type="InterPro" id="IPR019774">
    <property type="entry name" value="Aromatic-AA_hydroxylase_C"/>
</dbReference>
<dbReference type="GO" id="GO:0004511">
    <property type="term" value="F:tyrosine 3-monooxygenase activity"/>
    <property type="evidence" value="ECO:0007669"/>
    <property type="project" value="TreeGrafter"/>
</dbReference>
<dbReference type="GO" id="GO:0043204">
    <property type="term" value="C:perikaryon"/>
    <property type="evidence" value="ECO:0007669"/>
    <property type="project" value="TreeGrafter"/>
</dbReference>
<dbReference type="PRINTS" id="PR00372">
    <property type="entry name" value="FYWHYDRXLASE"/>
</dbReference>
<protein>
    <submittedName>
        <fullName evidence="10">Biopterin-dependent aromatic amino acid hydroxylase family profile domain-containing protein</fullName>
    </submittedName>
</protein>
<evidence type="ECO:0000256" key="4">
    <source>
        <dbReference type="ARBA" id="ARBA00023002"/>
    </source>
</evidence>
<reference evidence="10" key="1">
    <citation type="submission" date="2022-11" db="UniProtKB">
        <authorList>
            <consortium name="WormBaseParasite"/>
        </authorList>
    </citation>
    <scope>IDENTIFICATION</scope>
</reference>
<dbReference type="AlphaFoldDB" id="A0A915IC85"/>
<dbReference type="GO" id="GO:0030424">
    <property type="term" value="C:axon"/>
    <property type="evidence" value="ECO:0007669"/>
    <property type="project" value="TreeGrafter"/>
</dbReference>
<evidence type="ECO:0000256" key="1">
    <source>
        <dbReference type="ARBA" id="ARBA00001954"/>
    </source>
</evidence>
<accession>A0A915IC85</accession>
<keyword evidence="9" id="KW-1185">Reference proteome</keyword>
<dbReference type="Gene3D" id="1.10.800.10">
    <property type="entry name" value="Aromatic amino acid hydroxylase"/>
    <property type="match status" value="1"/>
</dbReference>
<feature type="binding site" evidence="7">
    <location>
        <position position="93"/>
    </location>
    <ligand>
        <name>Fe cation</name>
        <dbReference type="ChEBI" id="CHEBI:24875"/>
    </ligand>
</feature>
<keyword evidence="5 7" id="KW-0408">Iron</keyword>
<dbReference type="PANTHER" id="PTHR11473:SF15">
    <property type="entry name" value="TYROSINE 3-MONOOXYGENASE"/>
    <property type="match status" value="1"/>
</dbReference>
<dbReference type="PANTHER" id="PTHR11473">
    <property type="entry name" value="AROMATIC AMINO ACID HYDROXYLASE"/>
    <property type="match status" value="1"/>
</dbReference>
<dbReference type="InterPro" id="IPR036951">
    <property type="entry name" value="ArAA_hydroxylase_sf"/>
</dbReference>
<evidence type="ECO:0000313" key="9">
    <source>
        <dbReference type="Proteomes" id="UP000887565"/>
    </source>
</evidence>
<dbReference type="SUPFAM" id="SSF56534">
    <property type="entry name" value="Aromatic aminoacid monoxygenases, catalytic and oligomerization domains"/>
    <property type="match status" value="1"/>
</dbReference>
<dbReference type="PROSITE" id="PS00367">
    <property type="entry name" value="BH4_AAA_HYDROXYL_1"/>
    <property type="match status" value="1"/>
</dbReference>
<feature type="domain" description="Biopterin-dependent aromatic amino acid hydroxylase family profile" evidence="8">
    <location>
        <begin position="1"/>
        <end position="260"/>
    </location>
</feature>
<evidence type="ECO:0000256" key="2">
    <source>
        <dbReference type="ARBA" id="ARBA00009712"/>
    </source>
</evidence>
<feature type="binding site" evidence="7">
    <location>
        <position position="98"/>
    </location>
    <ligand>
        <name>Fe cation</name>
        <dbReference type="ChEBI" id="CHEBI:24875"/>
    </ligand>
</feature>
<evidence type="ECO:0000256" key="5">
    <source>
        <dbReference type="ARBA" id="ARBA00023004"/>
    </source>
</evidence>
<dbReference type="Pfam" id="PF00351">
    <property type="entry name" value="Biopterin_H"/>
    <property type="match status" value="1"/>
</dbReference>
<dbReference type="PROSITE" id="PS51410">
    <property type="entry name" value="BH4_AAA_HYDROXYL_2"/>
    <property type="match status" value="1"/>
</dbReference>
<keyword evidence="3 7" id="KW-0479">Metal-binding</keyword>
<evidence type="ECO:0000313" key="10">
    <source>
        <dbReference type="WBParaSite" id="nRc.2.0.1.t11794-RA"/>
    </source>
</evidence>
<proteinExistence type="inferred from homology"/>
<keyword evidence="6" id="KW-0503">Monooxygenase</keyword>
<sequence length="266" mass="30195">MLKDLFATHACQSYRKMFDKLERCGIYSPNFIPQLQDVSDFLQKESGFQVRPAAGLLTARDYLASLAFRVFQATQYVRHHSTPHHTPEPDCIHELLGHIPMFADPAIAQFSQEIGLASLGASDEDIEKLATLYWFTVEFGLCKENNELRAYGAGLLSAYGELQHALSDAPEKKIFDPEIMALTPYQDEDYQPVYFVSESLDDAIAKLRQYAKKIKRPHTFCYNPFTKSMIQAGNWDQIGPYVDLLADGINQLKASLDFSTLNKRRV</sequence>
<evidence type="ECO:0000256" key="3">
    <source>
        <dbReference type="ARBA" id="ARBA00022723"/>
    </source>
</evidence>
<dbReference type="InterPro" id="IPR001273">
    <property type="entry name" value="ArAA_hydroxylase"/>
</dbReference>
<feature type="binding site" evidence="7">
    <location>
        <position position="138"/>
    </location>
    <ligand>
        <name>Fe cation</name>
        <dbReference type="ChEBI" id="CHEBI:24875"/>
    </ligand>
</feature>
<dbReference type="WBParaSite" id="nRc.2.0.1.t11794-RA">
    <property type="protein sequence ID" value="nRc.2.0.1.t11794-RA"/>
    <property type="gene ID" value="nRc.2.0.1.g11794"/>
</dbReference>
<dbReference type="GO" id="GO:0005737">
    <property type="term" value="C:cytoplasm"/>
    <property type="evidence" value="ECO:0007669"/>
    <property type="project" value="TreeGrafter"/>
</dbReference>
<dbReference type="GO" id="GO:0006585">
    <property type="term" value="P:dopamine biosynthetic process from tyrosine"/>
    <property type="evidence" value="ECO:0007669"/>
    <property type="project" value="TreeGrafter"/>
</dbReference>
<comment type="similarity">
    <text evidence="2">Belongs to the biopterin-dependent aromatic amino acid hydroxylase family.</text>
</comment>
<dbReference type="GO" id="GO:0005506">
    <property type="term" value="F:iron ion binding"/>
    <property type="evidence" value="ECO:0007669"/>
    <property type="project" value="InterPro"/>
</dbReference>
<dbReference type="Proteomes" id="UP000887565">
    <property type="component" value="Unplaced"/>
</dbReference>
<organism evidence="9 10">
    <name type="scientific">Romanomermis culicivorax</name>
    <name type="common">Nematode worm</name>
    <dbReference type="NCBI Taxonomy" id="13658"/>
    <lineage>
        <taxon>Eukaryota</taxon>
        <taxon>Metazoa</taxon>
        <taxon>Ecdysozoa</taxon>
        <taxon>Nematoda</taxon>
        <taxon>Enoplea</taxon>
        <taxon>Dorylaimia</taxon>
        <taxon>Mermithida</taxon>
        <taxon>Mermithoidea</taxon>
        <taxon>Mermithidae</taxon>
        <taxon>Romanomermis</taxon>
    </lineage>
</organism>
<name>A0A915IC85_ROMCU</name>
<dbReference type="InterPro" id="IPR018301">
    <property type="entry name" value="ArAA_hydroxylase_Fe/CU_BS"/>
</dbReference>
<comment type="cofactor">
    <cofactor evidence="1 7">
        <name>Fe(2+)</name>
        <dbReference type="ChEBI" id="CHEBI:29033"/>
    </cofactor>
</comment>
<evidence type="ECO:0000256" key="6">
    <source>
        <dbReference type="ARBA" id="ARBA00023033"/>
    </source>
</evidence>
<keyword evidence="4" id="KW-0560">Oxidoreductase</keyword>
<evidence type="ECO:0000259" key="8">
    <source>
        <dbReference type="PROSITE" id="PS51410"/>
    </source>
</evidence>